<feature type="transmembrane region" description="Helical" evidence="8">
    <location>
        <begin position="870"/>
        <end position="893"/>
    </location>
</feature>
<dbReference type="Proteomes" id="UP000001542">
    <property type="component" value="Unassembled WGS sequence"/>
</dbReference>
<dbReference type="NCBIfam" id="TIGR00229">
    <property type="entry name" value="sensory_box"/>
    <property type="match status" value="1"/>
</dbReference>
<evidence type="ECO:0000313" key="11">
    <source>
        <dbReference type="EMBL" id="EAY00327.1"/>
    </source>
</evidence>
<dbReference type="InterPro" id="IPR035965">
    <property type="entry name" value="PAS-like_dom_sf"/>
</dbReference>
<dbReference type="InterPro" id="IPR029787">
    <property type="entry name" value="Nucleotide_cyclase"/>
</dbReference>
<evidence type="ECO:0000256" key="5">
    <source>
        <dbReference type="ARBA" id="ARBA00023136"/>
    </source>
</evidence>
<feature type="transmembrane region" description="Helical" evidence="8">
    <location>
        <begin position="178"/>
        <end position="199"/>
    </location>
</feature>
<dbReference type="SMART" id="SM00044">
    <property type="entry name" value="CYCc"/>
    <property type="match status" value="1"/>
</dbReference>
<dbReference type="InterPro" id="IPR050401">
    <property type="entry name" value="Cyclic_nucleotide_synthase"/>
</dbReference>
<dbReference type="Gene3D" id="3.30.70.1230">
    <property type="entry name" value="Nucleotide cyclase"/>
    <property type="match status" value="1"/>
</dbReference>
<dbReference type="SUPFAM" id="SSF55073">
    <property type="entry name" value="Nucleotide cyclase"/>
    <property type="match status" value="1"/>
</dbReference>
<dbReference type="GO" id="GO:0035556">
    <property type="term" value="P:intracellular signal transduction"/>
    <property type="evidence" value="ECO:0007669"/>
    <property type="project" value="InterPro"/>
</dbReference>
<feature type="compositionally biased region" description="Low complexity" evidence="7">
    <location>
        <begin position="585"/>
        <end position="603"/>
    </location>
</feature>
<evidence type="ECO:0000256" key="8">
    <source>
        <dbReference type="SAM" id="Phobius"/>
    </source>
</evidence>
<feature type="transmembrane region" description="Helical" evidence="8">
    <location>
        <begin position="1144"/>
        <end position="1167"/>
    </location>
</feature>
<feature type="domain" description="Guanylate cyclase" evidence="10">
    <location>
        <begin position="1374"/>
        <end position="1506"/>
    </location>
</feature>
<dbReference type="VEuPathDB" id="TrichDB:TVAG_307730"/>
<dbReference type="SUPFAM" id="SSF55785">
    <property type="entry name" value="PYP-like sensor domain (PAS domain)"/>
    <property type="match status" value="1"/>
</dbReference>
<dbReference type="STRING" id="5722.A2F426"/>
<accession>A2F426</accession>
<feature type="transmembrane region" description="Helical" evidence="8">
    <location>
        <begin position="220"/>
        <end position="238"/>
    </location>
</feature>
<feature type="transmembrane region" description="Helical" evidence="8">
    <location>
        <begin position="145"/>
        <end position="166"/>
    </location>
</feature>
<protein>
    <submittedName>
        <fullName evidence="11">Adenylate and Guanylate cyclase catalytic domain containing protein</fullName>
    </submittedName>
</protein>
<comment type="subcellular location">
    <subcellularLocation>
        <location evidence="1">Membrane</location>
    </subcellularLocation>
</comment>
<evidence type="ECO:0000256" key="7">
    <source>
        <dbReference type="SAM" id="MobiDB-lite"/>
    </source>
</evidence>
<evidence type="ECO:0000256" key="2">
    <source>
        <dbReference type="ARBA" id="ARBA00022692"/>
    </source>
</evidence>
<evidence type="ECO:0000259" key="10">
    <source>
        <dbReference type="PROSITE" id="PS50125"/>
    </source>
</evidence>
<feature type="transmembrane region" description="Helical" evidence="8">
    <location>
        <begin position="645"/>
        <end position="668"/>
    </location>
</feature>
<dbReference type="GO" id="GO:0000166">
    <property type="term" value="F:nucleotide binding"/>
    <property type="evidence" value="ECO:0007669"/>
    <property type="project" value="UniProtKB-KW"/>
</dbReference>
<dbReference type="SMR" id="A2F426"/>
<keyword evidence="5 8" id="KW-0472">Membrane</keyword>
<dbReference type="SMART" id="SM00091">
    <property type="entry name" value="PAS"/>
    <property type="match status" value="1"/>
</dbReference>
<feature type="transmembrane region" description="Helical" evidence="8">
    <location>
        <begin position="942"/>
        <end position="966"/>
    </location>
</feature>
<reference evidence="11" key="2">
    <citation type="journal article" date="2007" name="Science">
        <title>Draft genome sequence of the sexually transmitted pathogen Trichomonas vaginalis.</title>
        <authorList>
            <person name="Carlton J.M."/>
            <person name="Hirt R.P."/>
            <person name="Silva J.C."/>
            <person name="Delcher A.L."/>
            <person name="Schatz M."/>
            <person name="Zhao Q."/>
            <person name="Wortman J.R."/>
            <person name="Bidwell S.L."/>
            <person name="Alsmark U.C.M."/>
            <person name="Besteiro S."/>
            <person name="Sicheritz-Ponten T."/>
            <person name="Noel C.J."/>
            <person name="Dacks J.B."/>
            <person name="Foster P.G."/>
            <person name="Simillion C."/>
            <person name="Van de Peer Y."/>
            <person name="Miranda-Saavedra D."/>
            <person name="Barton G.J."/>
            <person name="Westrop G.D."/>
            <person name="Mueller S."/>
            <person name="Dessi D."/>
            <person name="Fiori P.L."/>
            <person name="Ren Q."/>
            <person name="Paulsen I."/>
            <person name="Zhang H."/>
            <person name="Bastida-Corcuera F.D."/>
            <person name="Simoes-Barbosa A."/>
            <person name="Brown M.T."/>
            <person name="Hayes R.D."/>
            <person name="Mukherjee M."/>
            <person name="Okumura C.Y."/>
            <person name="Schneider R."/>
            <person name="Smith A.J."/>
            <person name="Vanacova S."/>
            <person name="Villalvazo M."/>
            <person name="Haas B.J."/>
            <person name="Pertea M."/>
            <person name="Feldblyum T.V."/>
            <person name="Utterback T.R."/>
            <person name="Shu C.L."/>
            <person name="Osoegawa K."/>
            <person name="de Jong P.J."/>
            <person name="Hrdy I."/>
            <person name="Horvathova L."/>
            <person name="Zubacova Z."/>
            <person name="Dolezal P."/>
            <person name="Malik S.B."/>
            <person name="Logsdon J.M. Jr."/>
            <person name="Henze K."/>
            <person name="Gupta A."/>
            <person name="Wang C.C."/>
            <person name="Dunne R.L."/>
            <person name="Upcroft J.A."/>
            <person name="Upcroft P."/>
            <person name="White O."/>
            <person name="Salzberg S.L."/>
            <person name="Tang P."/>
            <person name="Chiu C.-H."/>
            <person name="Lee Y.-S."/>
            <person name="Embley T.M."/>
            <person name="Coombs G.H."/>
            <person name="Mottram J.C."/>
            <person name="Tachezy J."/>
            <person name="Fraser-Liggett C.M."/>
            <person name="Johnson P.J."/>
        </authorList>
    </citation>
    <scope>NUCLEOTIDE SEQUENCE [LARGE SCALE GENOMIC DNA]</scope>
    <source>
        <strain evidence="11">G3</strain>
    </source>
</reference>
<feature type="domain" description="PAS" evidence="9">
    <location>
        <begin position="1217"/>
        <end position="1280"/>
    </location>
</feature>
<evidence type="ECO:0000256" key="4">
    <source>
        <dbReference type="ARBA" id="ARBA00022989"/>
    </source>
</evidence>
<reference evidence="11" key="1">
    <citation type="submission" date="2006-10" db="EMBL/GenBank/DDBJ databases">
        <authorList>
            <person name="Amadeo P."/>
            <person name="Zhao Q."/>
            <person name="Wortman J."/>
            <person name="Fraser-Liggett C."/>
            <person name="Carlton J."/>
        </authorList>
    </citation>
    <scope>NUCLEOTIDE SEQUENCE</scope>
    <source>
        <strain evidence="11">G3</strain>
    </source>
</reference>
<dbReference type="Pfam" id="PF00211">
    <property type="entry name" value="Guanylate_cyc"/>
    <property type="match status" value="1"/>
</dbReference>
<dbReference type="PANTHER" id="PTHR11920">
    <property type="entry name" value="GUANYLYL CYCLASE"/>
    <property type="match status" value="1"/>
</dbReference>
<dbReference type="EMBL" id="DS113605">
    <property type="protein sequence ID" value="EAY00327.1"/>
    <property type="molecule type" value="Genomic_DNA"/>
</dbReference>
<dbReference type="Pfam" id="PF13426">
    <property type="entry name" value="PAS_9"/>
    <property type="match status" value="1"/>
</dbReference>
<evidence type="ECO:0000256" key="3">
    <source>
        <dbReference type="ARBA" id="ARBA00022741"/>
    </source>
</evidence>
<dbReference type="GO" id="GO:0006171">
    <property type="term" value="P:cAMP biosynthetic process"/>
    <property type="evidence" value="ECO:0000318"/>
    <property type="project" value="GO_Central"/>
</dbReference>
<name>A2F426_TRIV3</name>
<keyword evidence="6" id="KW-0456">Lyase</keyword>
<dbReference type="eggNOG" id="KOG1023">
    <property type="taxonomic scope" value="Eukaryota"/>
</dbReference>
<feature type="transmembrane region" description="Helical" evidence="8">
    <location>
        <begin position="688"/>
        <end position="705"/>
    </location>
</feature>
<feature type="transmembrane region" description="Helical" evidence="8">
    <location>
        <begin position="104"/>
        <end position="124"/>
    </location>
</feature>
<dbReference type="CDD" id="cd00130">
    <property type="entry name" value="PAS"/>
    <property type="match status" value="1"/>
</dbReference>
<dbReference type="RefSeq" id="XP_001313256.1">
    <property type="nucleotide sequence ID" value="XM_001313255.1"/>
</dbReference>
<feature type="transmembrane region" description="Helical" evidence="8">
    <location>
        <begin position="244"/>
        <end position="264"/>
    </location>
</feature>
<evidence type="ECO:0000259" key="9">
    <source>
        <dbReference type="PROSITE" id="PS50112"/>
    </source>
</evidence>
<evidence type="ECO:0000313" key="12">
    <source>
        <dbReference type="Proteomes" id="UP000001542"/>
    </source>
</evidence>
<evidence type="ECO:0000256" key="6">
    <source>
        <dbReference type="ARBA" id="ARBA00023239"/>
    </source>
</evidence>
<dbReference type="PANTHER" id="PTHR11920:SF335">
    <property type="entry name" value="GUANYLATE CYCLASE"/>
    <property type="match status" value="1"/>
</dbReference>
<dbReference type="InParanoid" id="A2F426"/>
<keyword evidence="3" id="KW-0547">Nucleotide-binding</keyword>
<proteinExistence type="predicted"/>
<keyword evidence="4 8" id="KW-1133">Transmembrane helix</keyword>
<gene>
    <name evidence="11" type="ORF">TVAG_307730</name>
</gene>
<feature type="transmembrane region" description="Helical" evidence="8">
    <location>
        <begin position="276"/>
        <end position="300"/>
    </location>
</feature>
<dbReference type="GO" id="GO:0004016">
    <property type="term" value="F:adenylate cyclase activity"/>
    <property type="evidence" value="ECO:0000318"/>
    <property type="project" value="GO_Central"/>
</dbReference>
<dbReference type="GO" id="GO:0005886">
    <property type="term" value="C:plasma membrane"/>
    <property type="evidence" value="ECO:0000318"/>
    <property type="project" value="GO_Central"/>
</dbReference>
<dbReference type="PROSITE" id="PS50125">
    <property type="entry name" value="GUANYLATE_CYCLASE_2"/>
    <property type="match status" value="1"/>
</dbReference>
<dbReference type="KEGG" id="tva:4758146"/>
<dbReference type="InterPro" id="IPR000014">
    <property type="entry name" value="PAS"/>
</dbReference>
<dbReference type="CDD" id="cd07302">
    <property type="entry name" value="CHD"/>
    <property type="match status" value="1"/>
</dbReference>
<feature type="transmembrane region" description="Helical" evidence="8">
    <location>
        <begin position="306"/>
        <end position="329"/>
    </location>
</feature>
<evidence type="ECO:0000256" key="1">
    <source>
        <dbReference type="ARBA" id="ARBA00004370"/>
    </source>
</evidence>
<feature type="transmembrane region" description="Helical" evidence="8">
    <location>
        <begin position="50"/>
        <end position="72"/>
    </location>
</feature>
<organism evidence="11 12">
    <name type="scientific">Trichomonas vaginalis (strain ATCC PRA-98 / G3)</name>
    <dbReference type="NCBI Taxonomy" id="412133"/>
    <lineage>
        <taxon>Eukaryota</taxon>
        <taxon>Metamonada</taxon>
        <taxon>Parabasalia</taxon>
        <taxon>Trichomonadida</taxon>
        <taxon>Trichomonadidae</taxon>
        <taxon>Trichomonas</taxon>
    </lineage>
</organism>
<keyword evidence="12" id="KW-1185">Reference proteome</keyword>
<dbReference type="OrthoDB" id="547134at2759"/>
<sequence length="1561" mass="176278">MDLNNQGGAVSQSISADSSNQNINIEDSKSSIDEMFPLFLQIFQQVKIPVLMLHPFLVVFFFQTLLVSIWPWSKFWETHQDHNVIHWLRTVLFFVPKPYEAQNYLIVSVVFTFFNLSSFVLVRFQIAYYNMKRKFVSILNYPIRAYFDTILVATLVPSMVLAGETFLRICHKDFDWRIILSMLLFMVSFIYQIYSFIIVQGLASKSIVVNVTPLLNFDPSIMGLTIAILLVTIIPYFVLLLFEAWAQLFAVFFHIGLYTYLIYYNQKFIPFVDIQTMALATSWQIACLVGDINLIIGYFYDGVHYLVPILCALCFFLGLTPAGLVLFTIRTKRMVAKLSLEFKTQDEAFEYFKELGLDLDVAKAQLYLRTSFQNYCPAFYQWHLVNFIAEHYDDEISLSTCLQLVNFFPKETRLQNKLQRLLLKRRKVGYVTRFLNFEVDAIKILRQFSVSTASKLKLIELKTMSRQCENMTRAAIDSPLSAGYFEGVATKTQMARAIWKEALQNAPNNPKFCEEYSRYLIECECDFPEGIKIKNKQQIIEMGSNFVVDYSFRSMVAVFSKYITDGILNLQGGVVKTIANNTKASGSQSNNSSNNSGQQSSGSVGDDMTDADLEDYIGKQAIKLSRTRLALHRALENKVAKSIKAVNPASIFIMIYVIIVIAVGFTYASQKMKSQVKLMSQLNYSSQNRFYTACANIAIIAAYFTEDNGIIKYAIPVRKYYVSDDIPYVIFNLPNLLPQVTNFTTQSLSNLNLLMSSMVDLATQGEDVYNIASQLMNPIDVFQVCAKTKYPFSTPSFATKGSLTSLITLLTTAQREYSGHTTTLDALISDDTCELTVNFQSYFAGVTALFDELDVYQNKKGTSLNDKFKLLEIVIPVVTFVVVFAPVFIIHFLTVRSLNKLIEIIKSFDSKAKLEAKDSILVNPGVDDARMNEMNASSMQSIVLMLCACFVSLIFLGINLIGWLMTSRSNTRLLHINKWNEFASKRLSLSAELMNMLVTLIVIHDEPNKFFLTDTTLVSGIIKLLLNQLTTVDNYLVNGVNETPACKGFDKELDNLNVIDAPLPEGDTDEQDVYRNASIHQQIQILQTYVQSILTSVAYNTTIQVTDVSNAFYLANFRMFHKLEKVTQRLLELGQIEKDKIHTVFYILIGVAIASLIAWMIIITMYYNIRVSAYKAALFIIKRFSPYTLINNKMFNKVFLKEKGANKNEKLTIEGSIIMNANDSIFCTSLIGTVEIVNNAVPTLLGYTPEQILGQRITEFFTQKDGDTIMQKLEQMKSGQSSSFFEDDFVAVSDSSQEIPVHVTIIGMKKEGSDDVNSFVLVLRDQTALVNQKKQAEEAKAKSEKLLYQILPRDIVVQLNRGEKDISFVVPSATIVFIDINKFSEYSSNLSPQDIMANLSFYFACIDKIAAKYNMLTKIKLIGDIYMAATGLFNPDAQPESHAEQTILFGIDCVNTLDEVNIKLEANLAIRIGINSGGPVIAGVLGTDKPVFDIIGDPINVAARLQTTCEINHVHISQATYDLVKGMNFELTQRGETFLKGKGKQMTYYVTHPGSTFNTEA</sequence>
<dbReference type="VEuPathDB" id="TrichDB:TVAGG3_0688600"/>
<dbReference type="GO" id="GO:0007189">
    <property type="term" value="P:adenylate cyclase-activating G protein-coupled receptor signaling pathway"/>
    <property type="evidence" value="ECO:0000318"/>
    <property type="project" value="GO_Central"/>
</dbReference>
<feature type="region of interest" description="Disordered" evidence="7">
    <location>
        <begin position="583"/>
        <end position="606"/>
    </location>
</feature>
<keyword evidence="2 8" id="KW-0812">Transmembrane</keyword>
<dbReference type="Gene3D" id="3.30.450.20">
    <property type="entry name" value="PAS domain"/>
    <property type="match status" value="1"/>
</dbReference>
<dbReference type="InterPro" id="IPR001054">
    <property type="entry name" value="A/G_cyclase"/>
</dbReference>
<dbReference type="PROSITE" id="PS50112">
    <property type="entry name" value="PAS"/>
    <property type="match status" value="1"/>
</dbReference>